<evidence type="ECO:0000256" key="11">
    <source>
        <dbReference type="ARBA" id="ARBA00023136"/>
    </source>
</evidence>
<feature type="transmembrane region" description="Helical" evidence="13">
    <location>
        <begin position="54"/>
        <end position="71"/>
    </location>
</feature>
<evidence type="ECO:0000256" key="2">
    <source>
        <dbReference type="ARBA" id="ARBA00004651"/>
    </source>
</evidence>
<evidence type="ECO:0000256" key="3">
    <source>
        <dbReference type="ARBA" id="ARBA00022448"/>
    </source>
</evidence>
<dbReference type="Pfam" id="PF01292">
    <property type="entry name" value="Ni_hydr_CYTB"/>
    <property type="match status" value="1"/>
</dbReference>
<comment type="caution">
    <text evidence="15">The sequence shown here is derived from an EMBL/GenBank/DDBJ whole genome shotgun (WGS) entry which is preliminary data.</text>
</comment>
<evidence type="ECO:0000256" key="8">
    <source>
        <dbReference type="ARBA" id="ARBA00022982"/>
    </source>
</evidence>
<evidence type="ECO:0000256" key="4">
    <source>
        <dbReference type="ARBA" id="ARBA00022475"/>
    </source>
</evidence>
<dbReference type="RefSeq" id="WP_161099340.1">
    <property type="nucleotide sequence ID" value="NZ_WWCW01000127.1"/>
</dbReference>
<dbReference type="GO" id="GO:0009055">
    <property type="term" value="F:electron transfer activity"/>
    <property type="evidence" value="ECO:0007669"/>
    <property type="project" value="InterPro"/>
</dbReference>
<evidence type="ECO:0000259" key="14">
    <source>
        <dbReference type="Pfam" id="PF01292"/>
    </source>
</evidence>
<dbReference type="InterPro" id="IPR011577">
    <property type="entry name" value="Cyt_b561_bac/Ni-Hgenase"/>
</dbReference>
<comment type="cofactor">
    <cofactor evidence="1">
        <name>heme b</name>
        <dbReference type="ChEBI" id="CHEBI:60344"/>
    </cofactor>
</comment>
<dbReference type="PANTHER" id="PTHR30529">
    <property type="entry name" value="CYTOCHROME B561"/>
    <property type="match status" value="1"/>
</dbReference>
<reference evidence="15 16" key="1">
    <citation type="submission" date="2020-01" db="EMBL/GenBank/DDBJ databases">
        <title>Novel species isolated from a subtropical stream in China.</title>
        <authorList>
            <person name="Lu H."/>
        </authorList>
    </citation>
    <scope>NUCLEOTIDE SEQUENCE [LARGE SCALE GENOMIC DNA]</scope>
    <source>
        <strain evidence="15 16">FT82W</strain>
    </source>
</reference>
<comment type="subcellular location">
    <subcellularLocation>
        <location evidence="2">Cell membrane</location>
        <topology evidence="2">Multi-pass membrane protein</topology>
    </subcellularLocation>
</comment>
<evidence type="ECO:0000256" key="9">
    <source>
        <dbReference type="ARBA" id="ARBA00022989"/>
    </source>
</evidence>
<dbReference type="GO" id="GO:0022904">
    <property type="term" value="P:respiratory electron transport chain"/>
    <property type="evidence" value="ECO:0007669"/>
    <property type="project" value="InterPro"/>
</dbReference>
<dbReference type="InterPro" id="IPR052168">
    <property type="entry name" value="Cytochrome_b561_oxidase"/>
</dbReference>
<dbReference type="SUPFAM" id="SSF81342">
    <property type="entry name" value="Transmembrane di-heme cytochromes"/>
    <property type="match status" value="1"/>
</dbReference>
<keyword evidence="7" id="KW-0479">Metal-binding</keyword>
<feature type="transmembrane region" description="Helical" evidence="13">
    <location>
        <begin position="91"/>
        <end position="112"/>
    </location>
</feature>
<comment type="similarity">
    <text evidence="12">Belongs to the cytochrome b561 family.</text>
</comment>
<evidence type="ECO:0000256" key="1">
    <source>
        <dbReference type="ARBA" id="ARBA00001970"/>
    </source>
</evidence>
<evidence type="ECO:0000256" key="5">
    <source>
        <dbReference type="ARBA" id="ARBA00022617"/>
    </source>
</evidence>
<feature type="domain" description="Cytochrome b561 bacterial/Ni-hydrogenase" evidence="14">
    <location>
        <begin position="9"/>
        <end position="177"/>
    </location>
</feature>
<dbReference type="Proteomes" id="UP000470302">
    <property type="component" value="Unassembled WGS sequence"/>
</dbReference>
<gene>
    <name evidence="15" type="ORF">GTP91_25750</name>
</gene>
<protein>
    <submittedName>
        <fullName evidence="15">Cytochrome b</fullName>
    </submittedName>
</protein>
<dbReference type="GO" id="GO:0020037">
    <property type="term" value="F:heme binding"/>
    <property type="evidence" value="ECO:0007669"/>
    <property type="project" value="TreeGrafter"/>
</dbReference>
<feature type="transmembrane region" description="Helical" evidence="13">
    <location>
        <begin position="12"/>
        <end position="34"/>
    </location>
</feature>
<keyword evidence="10" id="KW-0408">Iron</keyword>
<accession>A0A845G8D8</accession>
<dbReference type="GO" id="GO:0046872">
    <property type="term" value="F:metal ion binding"/>
    <property type="evidence" value="ECO:0007669"/>
    <property type="project" value="UniProtKB-KW"/>
</dbReference>
<organism evidence="15 16">
    <name type="scientific">Duganella vulcania</name>
    <dbReference type="NCBI Taxonomy" id="2692166"/>
    <lineage>
        <taxon>Bacteria</taxon>
        <taxon>Pseudomonadati</taxon>
        <taxon>Pseudomonadota</taxon>
        <taxon>Betaproteobacteria</taxon>
        <taxon>Burkholderiales</taxon>
        <taxon>Oxalobacteraceae</taxon>
        <taxon>Telluria group</taxon>
        <taxon>Duganella</taxon>
    </lineage>
</organism>
<evidence type="ECO:0000256" key="13">
    <source>
        <dbReference type="SAM" id="Phobius"/>
    </source>
</evidence>
<dbReference type="GO" id="GO:0005886">
    <property type="term" value="C:plasma membrane"/>
    <property type="evidence" value="ECO:0007669"/>
    <property type="project" value="UniProtKB-SubCell"/>
</dbReference>
<feature type="transmembrane region" description="Helical" evidence="13">
    <location>
        <begin position="139"/>
        <end position="162"/>
    </location>
</feature>
<keyword evidence="4" id="KW-1003">Cell membrane</keyword>
<keyword evidence="3" id="KW-0813">Transport</keyword>
<evidence type="ECO:0000313" key="15">
    <source>
        <dbReference type="EMBL" id="MYM90564.1"/>
    </source>
</evidence>
<evidence type="ECO:0000256" key="7">
    <source>
        <dbReference type="ARBA" id="ARBA00022723"/>
    </source>
</evidence>
<evidence type="ECO:0000256" key="10">
    <source>
        <dbReference type="ARBA" id="ARBA00023004"/>
    </source>
</evidence>
<dbReference type="InterPro" id="IPR016174">
    <property type="entry name" value="Di-haem_cyt_TM"/>
</dbReference>
<dbReference type="Gene3D" id="1.20.950.20">
    <property type="entry name" value="Transmembrane di-heme cytochromes, Chain C"/>
    <property type="match status" value="1"/>
</dbReference>
<keyword evidence="5" id="KW-0349">Heme</keyword>
<proteinExistence type="inferred from homology"/>
<evidence type="ECO:0000256" key="12">
    <source>
        <dbReference type="ARBA" id="ARBA00037975"/>
    </source>
</evidence>
<keyword evidence="6 13" id="KW-0812">Transmembrane</keyword>
<evidence type="ECO:0000313" key="16">
    <source>
        <dbReference type="Proteomes" id="UP000470302"/>
    </source>
</evidence>
<keyword evidence="8" id="KW-0249">Electron transport</keyword>
<dbReference type="PANTHER" id="PTHR30529:SF1">
    <property type="entry name" value="CYTOCHROME B561 HOMOLOG 2"/>
    <property type="match status" value="1"/>
</dbReference>
<sequence length="178" mass="20246">MDNRLNEWRYGRLAVWLHWLCAGLIVGLLGVGWYMMAIEDEPGSGWYFNQHKSFGLVLFALLLIRLCWRLTHKPAPLPASVPGWQRKVSSLAQWLLYACMFAMPVIGFLGAAHTKRGVALFGAAFPAWFMPDHDVAEQFFGFHSGLAVVMTALIVLHVLAGLKHLLIDKDRVFHRIWF</sequence>
<dbReference type="AlphaFoldDB" id="A0A845G8D8"/>
<keyword evidence="11 13" id="KW-0472">Membrane</keyword>
<evidence type="ECO:0000256" key="6">
    <source>
        <dbReference type="ARBA" id="ARBA00022692"/>
    </source>
</evidence>
<dbReference type="EMBL" id="WWCW01000127">
    <property type="protein sequence ID" value="MYM90564.1"/>
    <property type="molecule type" value="Genomic_DNA"/>
</dbReference>
<name>A0A845G8D8_9BURK</name>
<keyword evidence="9 13" id="KW-1133">Transmembrane helix</keyword>